<feature type="region of interest" description="Disordered" evidence="1">
    <location>
        <begin position="17"/>
        <end position="36"/>
    </location>
</feature>
<name>A0A5S9IRD8_UABAM</name>
<evidence type="ECO:0000313" key="2">
    <source>
        <dbReference type="EMBL" id="BBM85285.1"/>
    </source>
</evidence>
<dbReference type="RefSeq" id="WP_151969395.1">
    <property type="nucleotide sequence ID" value="NZ_AP019860.1"/>
</dbReference>
<keyword evidence="3" id="KW-1185">Reference proteome</keyword>
<protein>
    <submittedName>
        <fullName evidence="2">Uncharacterized protein</fullName>
    </submittedName>
</protein>
<organism evidence="2 3">
    <name type="scientific">Uabimicrobium amorphum</name>
    <dbReference type="NCBI Taxonomy" id="2596890"/>
    <lineage>
        <taxon>Bacteria</taxon>
        <taxon>Pseudomonadati</taxon>
        <taxon>Planctomycetota</taxon>
        <taxon>Candidatus Uabimicrobiia</taxon>
        <taxon>Candidatus Uabimicrobiales</taxon>
        <taxon>Candidatus Uabimicrobiaceae</taxon>
        <taxon>Candidatus Uabimicrobium</taxon>
    </lineage>
</organism>
<dbReference type="Proteomes" id="UP000326354">
    <property type="component" value="Chromosome"/>
</dbReference>
<evidence type="ECO:0000313" key="3">
    <source>
        <dbReference type="Proteomes" id="UP000326354"/>
    </source>
</evidence>
<gene>
    <name evidence="2" type="ORF">UABAM_03649</name>
</gene>
<sequence length="261" mass="30248">MVSENNDEQKLRWQKMKNDLKGKLGKDNDVKPSKFDKLTDKQNFNTVKKREYPVGAESIFVEAGRNKTQLGAEERKKLASLQVSIKKISEVLKKVQVEKPPAEEIVETPAREFTTNIPKEEWDLLFNSLTTIRQGEQPLLHSELSYFIIKLNKIVTEHIDVILQLLKNDEEQHSFSKILSPSYLSVAQRSENDPLELIIIRFSKSQKKLIMIYLDELPNEKEKKELLVSFLLGQNPKFLITHKEAKKLAFQKSVASRKFKN</sequence>
<dbReference type="KEGG" id="uam:UABAM_03649"/>
<evidence type="ECO:0000256" key="1">
    <source>
        <dbReference type="SAM" id="MobiDB-lite"/>
    </source>
</evidence>
<accession>A0A5S9IRD8</accession>
<reference evidence="2 3" key="1">
    <citation type="submission" date="2019-08" db="EMBL/GenBank/DDBJ databases">
        <title>Complete genome sequence of Candidatus Uab amorphum.</title>
        <authorList>
            <person name="Shiratori T."/>
            <person name="Suzuki S."/>
            <person name="Kakizawa Y."/>
            <person name="Ishida K."/>
        </authorList>
    </citation>
    <scope>NUCLEOTIDE SEQUENCE [LARGE SCALE GENOMIC DNA]</scope>
    <source>
        <strain evidence="2 3">SRT547</strain>
    </source>
</reference>
<dbReference type="EMBL" id="AP019860">
    <property type="protein sequence ID" value="BBM85285.1"/>
    <property type="molecule type" value="Genomic_DNA"/>
</dbReference>
<dbReference type="AlphaFoldDB" id="A0A5S9IRD8"/>
<proteinExistence type="predicted"/>